<proteinExistence type="predicted"/>
<reference evidence="1" key="1">
    <citation type="submission" date="2024-03" db="EMBL/GenBank/DDBJ databases">
        <title>Novel Streptomyces species of biotechnological and ecological value are a feature of Machair soil.</title>
        <authorList>
            <person name="Prole J.R."/>
            <person name="Goodfellow M."/>
            <person name="Allenby N."/>
            <person name="Ward A.C."/>
        </authorList>
    </citation>
    <scope>NUCLEOTIDE SEQUENCE</scope>
    <source>
        <strain evidence="1">MS2.AVA.5</strain>
    </source>
</reference>
<dbReference type="Proteomes" id="UP001377168">
    <property type="component" value="Unassembled WGS sequence"/>
</dbReference>
<evidence type="ECO:0000313" key="2">
    <source>
        <dbReference type="Proteomes" id="UP001377168"/>
    </source>
</evidence>
<gene>
    <name evidence="1" type="ORF">WKI67_29025</name>
</gene>
<protein>
    <submittedName>
        <fullName evidence="1">LCP family protein</fullName>
    </submittedName>
</protein>
<name>A0ACC6Q117_9ACTN</name>
<evidence type="ECO:0000313" key="1">
    <source>
        <dbReference type="EMBL" id="MEJ8637417.1"/>
    </source>
</evidence>
<organism evidence="1 2">
    <name type="scientific">Streptomyces achmelvichensis</name>
    <dbReference type="NCBI Taxonomy" id="3134111"/>
    <lineage>
        <taxon>Bacteria</taxon>
        <taxon>Bacillati</taxon>
        <taxon>Actinomycetota</taxon>
        <taxon>Actinomycetes</taxon>
        <taxon>Kitasatosporales</taxon>
        <taxon>Streptomycetaceae</taxon>
        <taxon>Streptomyces</taxon>
    </lineage>
</organism>
<dbReference type="EMBL" id="JBBKAJ010000022">
    <property type="protein sequence ID" value="MEJ8637417.1"/>
    <property type="molecule type" value="Genomic_DNA"/>
</dbReference>
<accession>A0ACC6Q117</accession>
<comment type="caution">
    <text evidence="1">The sequence shown here is derived from an EMBL/GenBank/DDBJ whole genome shotgun (WGS) entry which is preliminary data.</text>
</comment>
<keyword evidence="2" id="KW-1185">Reference proteome</keyword>
<sequence length="382" mass="40470">MPHESGEPHQPTGTGAPTPDPYGPGKVYRSRGRARHRARRRSLRIAAWTALGVVAVGGGGLAYLYSQLNGNIQGTDINAALGKDRPGEQRNGSMNILLLGSDSRAGTHGQYGSGVTGARSDTAMVLHVDKTHKKASVVSVPRDTVVERPACAKPGGGTAPAEHRAMFNESYQAGGPACTVKTVEKMSGVRMDHYLEVDFKGFTKLIDELGGVNVTTSKAIKDDSSHLSLPAGKHTLKGEQALELVRTRHAVSDGSDLGRIQLQQTFIKALLHRVDSIGLASDPTKLYDLADTATRTVSADSDLASATKLLGLAKDLKGIKPDRMNMVTLPVTYDPKDPGRVVPLKKASHQVWDALREDRPIPGSAADNSVGDRGDAPVTAGT</sequence>